<reference evidence="2" key="1">
    <citation type="submission" date="2018-02" db="EMBL/GenBank/DDBJ databases">
        <authorList>
            <person name="Hausmann B."/>
        </authorList>
    </citation>
    <scope>NUCLEOTIDE SEQUENCE [LARGE SCALE GENOMIC DNA]</scope>
    <source>
        <strain evidence="2">Peat soil MAG SbF1</strain>
    </source>
</reference>
<accession>A0A2U3KPL8</accession>
<name>A0A2U3KPL8_9FIRM</name>
<dbReference type="AlphaFoldDB" id="A0A2U3KPL8"/>
<evidence type="ECO:0000313" key="1">
    <source>
        <dbReference type="EMBL" id="SPF41550.1"/>
    </source>
</evidence>
<dbReference type="OrthoDB" id="1797972at2"/>
<gene>
    <name evidence="1" type="ORF">SBF1_2510009</name>
</gene>
<dbReference type="Proteomes" id="UP000238916">
    <property type="component" value="Unassembled WGS sequence"/>
</dbReference>
<sequence>MELTVISVYDLRVMIEMELPGIIEGHMEEKIFYTDSFLSYAESLKQFVTQDLLESYEADVIGVRVMYISVDRKIKLFDKIVREKIISTINQLISTRAAVILKEKRFSVFNPRKYGYYGNFTTM</sequence>
<evidence type="ECO:0000313" key="2">
    <source>
        <dbReference type="Proteomes" id="UP000238916"/>
    </source>
</evidence>
<organism evidence="1 2">
    <name type="scientific">Candidatus Desulfosporosinus infrequens</name>
    <dbReference type="NCBI Taxonomy" id="2043169"/>
    <lineage>
        <taxon>Bacteria</taxon>
        <taxon>Bacillati</taxon>
        <taxon>Bacillota</taxon>
        <taxon>Clostridia</taxon>
        <taxon>Eubacteriales</taxon>
        <taxon>Desulfitobacteriaceae</taxon>
        <taxon>Desulfosporosinus</taxon>
    </lineage>
</organism>
<dbReference type="EMBL" id="OMOF01000170">
    <property type="protein sequence ID" value="SPF41550.1"/>
    <property type="molecule type" value="Genomic_DNA"/>
</dbReference>
<proteinExistence type="predicted"/>
<protein>
    <submittedName>
        <fullName evidence="1">Uncharacterized protein</fullName>
    </submittedName>
</protein>